<comment type="caution">
    <text evidence="2">The sequence shown here is derived from an EMBL/GenBank/DDBJ whole genome shotgun (WGS) entry which is preliminary data.</text>
</comment>
<feature type="compositionally biased region" description="Polar residues" evidence="1">
    <location>
        <begin position="47"/>
        <end position="65"/>
    </location>
</feature>
<feature type="region of interest" description="Disordered" evidence="1">
    <location>
        <begin position="40"/>
        <end position="65"/>
    </location>
</feature>
<feature type="non-terminal residue" evidence="2">
    <location>
        <position position="1"/>
    </location>
</feature>
<reference evidence="2 3" key="1">
    <citation type="journal article" date="2021" name="BMC Biol.">
        <title>Horizontally acquired antibacterial genes associated with adaptive radiation of ladybird beetles.</title>
        <authorList>
            <person name="Li H.S."/>
            <person name="Tang X.F."/>
            <person name="Huang Y.H."/>
            <person name="Xu Z.Y."/>
            <person name="Chen M.L."/>
            <person name="Du X.Y."/>
            <person name="Qiu B.Y."/>
            <person name="Chen P.T."/>
            <person name="Zhang W."/>
            <person name="Slipinski A."/>
            <person name="Escalona H.E."/>
            <person name="Waterhouse R.M."/>
            <person name="Zwick A."/>
            <person name="Pang H."/>
        </authorList>
    </citation>
    <scope>NUCLEOTIDE SEQUENCE [LARGE SCALE GENOMIC DNA]</scope>
    <source>
        <strain evidence="2">SYSU2018</strain>
    </source>
</reference>
<evidence type="ECO:0000313" key="3">
    <source>
        <dbReference type="Proteomes" id="UP001516400"/>
    </source>
</evidence>
<accession>A0ABD2NH15</accession>
<keyword evidence="3" id="KW-1185">Reference proteome</keyword>
<dbReference type="AlphaFoldDB" id="A0ABD2NH15"/>
<protein>
    <submittedName>
        <fullName evidence="2">Uncharacterized protein</fullName>
    </submittedName>
</protein>
<organism evidence="2 3">
    <name type="scientific">Cryptolaemus montrouzieri</name>
    <dbReference type="NCBI Taxonomy" id="559131"/>
    <lineage>
        <taxon>Eukaryota</taxon>
        <taxon>Metazoa</taxon>
        <taxon>Ecdysozoa</taxon>
        <taxon>Arthropoda</taxon>
        <taxon>Hexapoda</taxon>
        <taxon>Insecta</taxon>
        <taxon>Pterygota</taxon>
        <taxon>Neoptera</taxon>
        <taxon>Endopterygota</taxon>
        <taxon>Coleoptera</taxon>
        <taxon>Polyphaga</taxon>
        <taxon>Cucujiformia</taxon>
        <taxon>Coccinelloidea</taxon>
        <taxon>Coccinellidae</taxon>
        <taxon>Scymninae</taxon>
        <taxon>Scymnini</taxon>
        <taxon>Cryptolaemus</taxon>
    </lineage>
</organism>
<dbReference type="EMBL" id="JABFTP020000103">
    <property type="protein sequence ID" value="KAL3277981.1"/>
    <property type="molecule type" value="Genomic_DNA"/>
</dbReference>
<dbReference type="Proteomes" id="UP001516400">
    <property type="component" value="Unassembled WGS sequence"/>
</dbReference>
<gene>
    <name evidence="2" type="ORF">HHI36_013323</name>
</gene>
<name>A0ABD2NH15_9CUCU</name>
<evidence type="ECO:0000313" key="2">
    <source>
        <dbReference type="EMBL" id="KAL3277981.1"/>
    </source>
</evidence>
<evidence type="ECO:0000256" key="1">
    <source>
        <dbReference type="SAM" id="MobiDB-lite"/>
    </source>
</evidence>
<sequence>SINLVIDGKFYSLEQLQERRKNESGISDAVNDSSKEVVNKIEDKNKPATSSNSNRRQRLFNKNNE</sequence>
<proteinExistence type="predicted"/>